<dbReference type="EMBL" id="CP049055">
    <property type="protein sequence ID" value="QII11799.1"/>
    <property type="molecule type" value="Genomic_DNA"/>
</dbReference>
<proteinExistence type="inferred from homology"/>
<reference evidence="14" key="1">
    <citation type="journal article" date="2006" name="Nature">
        <title>Deciphering the evolution and metabolism of an anammox bacterium from a community genome.</title>
        <authorList>
            <person name="Strous M."/>
            <person name="Pelletier E."/>
            <person name="Mangenot S."/>
            <person name="Rattei T."/>
            <person name="Lehner A."/>
            <person name="Taylor M.W."/>
            <person name="Horn M."/>
            <person name="Daims H."/>
            <person name="Bartol-Mavel D."/>
            <person name="Wincker P."/>
            <person name="Barbe V."/>
            <person name="Fonknechten N."/>
            <person name="Vallenet D."/>
            <person name="Segurens B."/>
            <person name="Schenowitz-Truong C."/>
            <person name="Medigue C."/>
            <person name="Collingro A."/>
            <person name="Snel B."/>
            <person name="Dutilh B.E."/>
            <person name="OpDenCamp H.J.M."/>
            <person name="vanDerDrift C."/>
            <person name="Cirpus I."/>
            <person name="vanDePas-Schoonen K.T."/>
            <person name="Harhangi H.R."/>
            <person name="vanNiftrik L."/>
            <person name="Schmid M."/>
            <person name="Keltjens J."/>
            <person name="vanDeVossenberg J."/>
            <person name="Kartal B."/>
            <person name="Meier H."/>
            <person name="Frishman D."/>
            <person name="Huynen M.A."/>
            <person name="Mewes H."/>
            <person name="Weissenbach J."/>
            <person name="Jetten M.S.M."/>
            <person name="Wagner M."/>
            <person name="LePaslier D."/>
        </authorList>
    </citation>
    <scope>NUCLEOTIDE SEQUENCE</scope>
</reference>
<dbReference type="InterPro" id="IPR004035">
    <property type="entry name" value="Endouclease-III_FeS-bd_BS"/>
</dbReference>
<evidence type="ECO:0000256" key="12">
    <source>
        <dbReference type="HAMAP-Rule" id="MF_00942"/>
    </source>
</evidence>
<evidence type="ECO:0000256" key="7">
    <source>
        <dbReference type="ARBA" id="ARBA00023014"/>
    </source>
</evidence>
<dbReference type="InterPro" id="IPR003265">
    <property type="entry name" value="HhH-GPD_domain"/>
</dbReference>
<evidence type="ECO:0000256" key="8">
    <source>
        <dbReference type="ARBA" id="ARBA00023125"/>
    </source>
</evidence>
<evidence type="ECO:0000256" key="3">
    <source>
        <dbReference type="ARBA" id="ARBA00022723"/>
    </source>
</evidence>
<evidence type="ECO:0000313" key="16">
    <source>
        <dbReference type="Proteomes" id="UP000501926"/>
    </source>
</evidence>
<dbReference type="InterPro" id="IPR011257">
    <property type="entry name" value="DNA_glycosylase"/>
</dbReference>
<dbReference type="InterPro" id="IPR004036">
    <property type="entry name" value="Endonuclease-III-like_CS2"/>
</dbReference>
<comment type="cofactor">
    <cofactor evidence="12">
        <name>[4Fe-4S] cluster</name>
        <dbReference type="ChEBI" id="CHEBI:49883"/>
    </cofactor>
    <text evidence="12">Binds 1 [4Fe-4S] cluster.</text>
</comment>
<reference evidence="14" key="2">
    <citation type="submission" date="2006-01" db="EMBL/GenBank/DDBJ databases">
        <authorList>
            <person name="Genoscope"/>
        </authorList>
    </citation>
    <scope>NUCLEOTIDE SEQUENCE</scope>
</reference>
<reference evidence="15 16" key="3">
    <citation type="submission" date="2020-02" db="EMBL/GenBank/DDBJ databases">
        <title>Newly sequenced genome of strain CSTR1 showed variability in Candidatus Kuenenia stuttgartiensis genomes.</title>
        <authorList>
            <person name="Ding C."/>
            <person name="Adrian L."/>
        </authorList>
    </citation>
    <scope>NUCLEOTIDE SEQUENCE [LARGE SCALE GENOMIC DNA]</scope>
    <source>
        <strain evidence="15 16">CSTR1</strain>
    </source>
</reference>
<dbReference type="RefSeq" id="WP_230405778.1">
    <property type="nucleotide sequence ID" value="NZ_CP049055.1"/>
</dbReference>
<dbReference type="HAMAP" id="MF_00942">
    <property type="entry name" value="Nth"/>
    <property type="match status" value="1"/>
</dbReference>
<dbReference type="SMART" id="SM00478">
    <property type="entry name" value="ENDO3c"/>
    <property type="match status" value="1"/>
</dbReference>
<dbReference type="PROSITE" id="PS00764">
    <property type="entry name" value="ENDONUCLEASE_III_1"/>
    <property type="match status" value="1"/>
</dbReference>
<keyword evidence="5 12" id="KW-0378">Hydrolase</keyword>
<comment type="similarity">
    <text evidence="1 12">Belongs to the Nth/MutY family.</text>
</comment>
<evidence type="ECO:0000256" key="11">
    <source>
        <dbReference type="ARBA" id="ARBA00023295"/>
    </source>
</evidence>
<comment type="catalytic activity">
    <reaction evidence="12">
        <text>2'-deoxyribonucleotide-(2'-deoxyribose 5'-phosphate)-2'-deoxyribonucleotide-DNA = a 3'-end 2'-deoxyribonucleotide-(2,3-dehydro-2,3-deoxyribose 5'-phosphate)-DNA + a 5'-end 5'-phospho-2'-deoxyribonucleoside-DNA + H(+)</text>
        <dbReference type="Rhea" id="RHEA:66592"/>
        <dbReference type="Rhea" id="RHEA-COMP:13180"/>
        <dbReference type="Rhea" id="RHEA-COMP:16897"/>
        <dbReference type="Rhea" id="RHEA-COMP:17067"/>
        <dbReference type="ChEBI" id="CHEBI:15378"/>
        <dbReference type="ChEBI" id="CHEBI:136412"/>
        <dbReference type="ChEBI" id="CHEBI:157695"/>
        <dbReference type="ChEBI" id="CHEBI:167181"/>
        <dbReference type="EC" id="4.2.99.18"/>
    </reaction>
</comment>
<keyword evidence="10 12" id="KW-0456">Lyase</keyword>
<keyword evidence="9 12" id="KW-0234">DNA repair</keyword>
<feature type="binding site" evidence="12">
    <location>
        <position position="203"/>
    </location>
    <ligand>
        <name>[4Fe-4S] cluster</name>
        <dbReference type="ChEBI" id="CHEBI:49883"/>
    </ligand>
</feature>
<dbReference type="PIRSF" id="PIRSF001435">
    <property type="entry name" value="Nth"/>
    <property type="match status" value="1"/>
</dbReference>
<dbReference type="EMBL" id="CT573071">
    <property type="protein sequence ID" value="CAJ74696.1"/>
    <property type="molecule type" value="Genomic_DNA"/>
</dbReference>
<dbReference type="EC" id="4.2.99.18" evidence="12"/>
<dbReference type="AlphaFoldDB" id="Q1Q3W2"/>
<keyword evidence="8 12" id="KW-0238">DNA-binding</keyword>
<evidence type="ECO:0000256" key="4">
    <source>
        <dbReference type="ARBA" id="ARBA00022763"/>
    </source>
</evidence>
<accession>Q1Q3W2</accession>
<keyword evidence="4 12" id="KW-0227">DNA damage</keyword>
<keyword evidence="6 12" id="KW-0408">Iron</keyword>
<feature type="binding site" evidence="12">
    <location>
        <position position="219"/>
    </location>
    <ligand>
        <name>[4Fe-4S] cluster</name>
        <dbReference type="ChEBI" id="CHEBI:49883"/>
    </ligand>
</feature>
<evidence type="ECO:0000256" key="9">
    <source>
        <dbReference type="ARBA" id="ARBA00023204"/>
    </source>
</evidence>
<keyword evidence="11 12" id="KW-0326">Glycosidase</keyword>
<organism evidence="14">
    <name type="scientific">Kuenenia stuttgartiensis</name>
    <dbReference type="NCBI Taxonomy" id="174633"/>
    <lineage>
        <taxon>Bacteria</taxon>
        <taxon>Pseudomonadati</taxon>
        <taxon>Planctomycetota</taxon>
        <taxon>Candidatus Brocadiia</taxon>
        <taxon>Candidatus Brocadiales</taxon>
        <taxon>Candidatus Brocadiaceae</taxon>
        <taxon>Candidatus Kuenenia</taxon>
    </lineage>
</organism>
<dbReference type="InterPro" id="IPR000445">
    <property type="entry name" value="HhH_motif"/>
</dbReference>
<dbReference type="PANTHER" id="PTHR10359:SF18">
    <property type="entry name" value="ENDONUCLEASE III"/>
    <property type="match status" value="1"/>
</dbReference>
<dbReference type="GO" id="GO:0003677">
    <property type="term" value="F:DNA binding"/>
    <property type="evidence" value="ECO:0007669"/>
    <property type="project" value="UniProtKB-UniRule"/>
</dbReference>
<evidence type="ECO:0000256" key="2">
    <source>
        <dbReference type="ARBA" id="ARBA00022485"/>
    </source>
</evidence>
<dbReference type="CDD" id="cd00056">
    <property type="entry name" value="ENDO3c"/>
    <property type="match status" value="1"/>
</dbReference>
<dbReference type="FunFam" id="1.10.340.30:FF:000001">
    <property type="entry name" value="Endonuclease III"/>
    <property type="match status" value="1"/>
</dbReference>
<protein>
    <recommendedName>
        <fullName evidence="12">Endonuclease III</fullName>
        <ecNumber evidence="12">4.2.99.18</ecNumber>
    </recommendedName>
    <alternativeName>
        <fullName evidence="12">DNA-(apurinic or apyrimidinic site) lyase</fullName>
    </alternativeName>
</protein>
<dbReference type="Gene3D" id="1.10.340.30">
    <property type="entry name" value="Hypothetical protein, domain 2"/>
    <property type="match status" value="1"/>
</dbReference>
<keyword evidence="14" id="KW-0255">Endonuclease</keyword>
<dbReference type="PANTHER" id="PTHR10359">
    <property type="entry name" value="A/G-SPECIFIC ADENINE GLYCOSYLASE/ENDONUCLEASE III"/>
    <property type="match status" value="1"/>
</dbReference>
<gene>
    <name evidence="12 14" type="primary">nth</name>
    <name evidence="15" type="ORF">KsCSTR_24200</name>
    <name evidence="14" type="ORF">kuste3933</name>
</gene>
<comment type="function">
    <text evidence="12">DNA repair enzyme that has both DNA N-glycosylase activity and AP-lyase activity. The DNA N-glycosylase activity releases various damaged pyrimidines from DNA by cleaving the N-glycosidic bond, leaving an AP (apurinic/apyrimidinic) site. The AP-lyase activity cleaves the phosphodiester bond 3' to the AP site by a beta-elimination, leaving a 3'-terminal unsaturated sugar and a product with a terminal 5'-phosphate.</text>
</comment>
<sequence length="226" mass="25747">MSLGFCCLLKSNLINLMTEERTRKILSLLEKAYPDPKLILRYKNPLELLIATILAAQCTDERVNKVTEILFTKYKSAKEYAFAQQDVFEQEIRPTGFYRNKAKNIIACAKALEERFHGKVPETMEELLTLPGVGRKTASVLLGNVFGKQAIAVDTHVFRVSHRLDFAKFNNPDKVEIELCRIIPQKKWTQSCLVMGTHGRLTCIARKPLCKECVVEKLCNSKDKIV</sequence>
<keyword evidence="7 12" id="KW-0411">Iron-sulfur</keyword>
<dbReference type="GO" id="GO:0006285">
    <property type="term" value="P:base-excision repair, AP site formation"/>
    <property type="evidence" value="ECO:0007669"/>
    <property type="project" value="TreeGrafter"/>
</dbReference>
<dbReference type="InterPro" id="IPR005759">
    <property type="entry name" value="Nth"/>
</dbReference>
<evidence type="ECO:0000259" key="13">
    <source>
        <dbReference type="SMART" id="SM00478"/>
    </source>
</evidence>
<evidence type="ECO:0000256" key="6">
    <source>
        <dbReference type="ARBA" id="ARBA00023004"/>
    </source>
</evidence>
<feature type="binding site" evidence="12">
    <location>
        <position position="213"/>
    </location>
    <ligand>
        <name>[4Fe-4S] cluster</name>
        <dbReference type="ChEBI" id="CHEBI:49883"/>
    </ligand>
</feature>
<evidence type="ECO:0000256" key="5">
    <source>
        <dbReference type="ARBA" id="ARBA00022801"/>
    </source>
</evidence>
<dbReference type="InterPro" id="IPR023170">
    <property type="entry name" value="HhH_base_excis_C"/>
</dbReference>
<evidence type="ECO:0000256" key="1">
    <source>
        <dbReference type="ARBA" id="ARBA00008343"/>
    </source>
</evidence>
<dbReference type="Proteomes" id="UP000501926">
    <property type="component" value="Chromosome"/>
</dbReference>
<dbReference type="SMART" id="SM00525">
    <property type="entry name" value="FES"/>
    <property type="match status" value="1"/>
</dbReference>
<evidence type="ECO:0000313" key="14">
    <source>
        <dbReference type="EMBL" id="CAJ74696.1"/>
    </source>
</evidence>
<keyword evidence="2 12" id="KW-0004">4Fe-4S</keyword>
<dbReference type="FunFam" id="1.10.1670.10:FF:000001">
    <property type="entry name" value="Endonuclease III"/>
    <property type="match status" value="1"/>
</dbReference>
<dbReference type="GO" id="GO:0051539">
    <property type="term" value="F:4 iron, 4 sulfur cluster binding"/>
    <property type="evidence" value="ECO:0007669"/>
    <property type="project" value="UniProtKB-UniRule"/>
</dbReference>
<dbReference type="NCBIfam" id="TIGR01083">
    <property type="entry name" value="nth"/>
    <property type="match status" value="1"/>
</dbReference>
<evidence type="ECO:0000256" key="10">
    <source>
        <dbReference type="ARBA" id="ARBA00023239"/>
    </source>
</evidence>
<keyword evidence="3 12" id="KW-0479">Metal-binding</keyword>
<dbReference type="Pfam" id="PF00730">
    <property type="entry name" value="HhH-GPD"/>
    <property type="match status" value="1"/>
</dbReference>
<dbReference type="SUPFAM" id="SSF48150">
    <property type="entry name" value="DNA-glycosylase"/>
    <property type="match status" value="1"/>
</dbReference>
<dbReference type="InterPro" id="IPR003651">
    <property type="entry name" value="Endonuclease3_FeS-loop_motif"/>
</dbReference>
<dbReference type="GO" id="GO:0140078">
    <property type="term" value="F:class I DNA-(apurinic or apyrimidinic site) endonuclease activity"/>
    <property type="evidence" value="ECO:0007669"/>
    <property type="project" value="UniProtKB-EC"/>
</dbReference>
<evidence type="ECO:0000313" key="15">
    <source>
        <dbReference type="EMBL" id="QII11799.1"/>
    </source>
</evidence>
<feature type="binding site" evidence="12">
    <location>
        <position position="210"/>
    </location>
    <ligand>
        <name>[4Fe-4S] cluster</name>
        <dbReference type="ChEBI" id="CHEBI:49883"/>
    </ligand>
</feature>
<dbReference type="PROSITE" id="PS01155">
    <property type="entry name" value="ENDONUCLEASE_III_2"/>
    <property type="match status" value="1"/>
</dbReference>
<name>Q1Q3W2_KUEST</name>
<dbReference type="Gene3D" id="1.10.1670.10">
    <property type="entry name" value="Helix-hairpin-Helix base-excision DNA repair enzymes (C-terminal)"/>
    <property type="match status" value="1"/>
</dbReference>
<dbReference type="GO" id="GO:0019104">
    <property type="term" value="F:DNA N-glycosylase activity"/>
    <property type="evidence" value="ECO:0007669"/>
    <property type="project" value="UniProtKB-UniRule"/>
</dbReference>
<dbReference type="GO" id="GO:0046872">
    <property type="term" value="F:metal ion binding"/>
    <property type="evidence" value="ECO:0007669"/>
    <property type="project" value="UniProtKB-KW"/>
</dbReference>
<feature type="domain" description="HhH-GPD" evidence="13">
    <location>
        <begin position="54"/>
        <end position="201"/>
    </location>
</feature>
<keyword evidence="14" id="KW-0540">Nuclease</keyword>
<dbReference type="Pfam" id="PF00633">
    <property type="entry name" value="HHH"/>
    <property type="match status" value="1"/>
</dbReference>